<sequence length="198" mass="22036">MVQLQQEHKHEVEEEEVIMEENLETKIPSNSFFINDHVDLLIEILKRLDDGRSLGVAACVCKLWCAISKNDSLWEHLCFRHVSPPPDGVRTVVLALGGYKRLYMVCVRPVLNRLGRRRLRIKGKKLSIESDDNSELVRRVWTRHEVEMSLSLFCVDYYERVLLGGGSGGGGGGGGGGGRLGGDSSALSLMFLCKPVNV</sequence>
<organism evidence="1 2">
    <name type="scientific">Catharanthus roseus</name>
    <name type="common">Madagascar periwinkle</name>
    <name type="synonym">Vinca rosea</name>
    <dbReference type="NCBI Taxonomy" id="4058"/>
    <lineage>
        <taxon>Eukaryota</taxon>
        <taxon>Viridiplantae</taxon>
        <taxon>Streptophyta</taxon>
        <taxon>Embryophyta</taxon>
        <taxon>Tracheophyta</taxon>
        <taxon>Spermatophyta</taxon>
        <taxon>Magnoliopsida</taxon>
        <taxon>eudicotyledons</taxon>
        <taxon>Gunneridae</taxon>
        <taxon>Pentapetalae</taxon>
        <taxon>asterids</taxon>
        <taxon>lamiids</taxon>
        <taxon>Gentianales</taxon>
        <taxon>Apocynaceae</taxon>
        <taxon>Rauvolfioideae</taxon>
        <taxon>Vinceae</taxon>
        <taxon>Catharanthinae</taxon>
        <taxon>Catharanthus</taxon>
    </lineage>
</organism>
<proteinExistence type="predicted"/>
<dbReference type="Proteomes" id="UP001060085">
    <property type="component" value="Linkage Group LG01"/>
</dbReference>
<evidence type="ECO:0000313" key="1">
    <source>
        <dbReference type="EMBL" id="KAI5683099.1"/>
    </source>
</evidence>
<gene>
    <name evidence="1" type="ORF">M9H77_04327</name>
</gene>
<comment type="caution">
    <text evidence="1">The sequence shown here is derived from an EMBL/GenBank/DDBJ whole genome shotgun (WGS) entry which is preliminary data.</text>
</comment>
<keyword evidence="2" id="KW-1185">Reference proteome</keyword>
<name>A0ACC0CE83_CATRO</name>
<reference evidence="2" key="1">
    <citation type="journal article" date="2023" name="Nat. Plants">
        <title>Single-cell RNA sequencing provides a high-resolution roadmap for understanding the multicellular compartmentation of specialized metabolism.</title>
        <authorList>
            <person name="Sun S."/>
            <person name="Shen X."/>
            <person name="Li Y."/>
            <person name="Li Y."/>
            <person name="Wang S."/>
            <person name="Li R."/>
            <person name="Zhang H."/>
            <person name="Shen G."/>
            <person name="Guo B."/>
            <person name="Wei J."/>
            <person name="Xu J."/>
            <person name="St-Pierre B."/>
            <person name="Chen S."/>
            <person name="Sun C."/>
        </authorList>
    </citation>
    <scope>NUCLEOTIDE SEQUENCE [LARGE SCALE GENOMIC DNA]</scope>
</reference>
<dbReference type="EMBL" id="CM044701">
    <property type="protein sequence ID" value="KAI5683099.1"/>
    <property type="molecule type" value="Genomic_DNA"/>
</dbReference>
<protein>
    <submittedName>
        <fullName evidence="1">Uncharacterized protein</fullName>
    </submittedName>
</protein>
<evidence type="ECO:0000313" key="2">
    <source>
        <dbReference type="Proteomes" id="UP001060085"/>
    </source>
</evidence>
<accession>A0ACC0CE83</accession>